<dbReference type="GeneID" id="54552439"/>
<dbReference type="Proteomes" id="UP000800097">
    <property type="component" value="Unassembled WGS sequence"/>
</dbReference>
<reference evidence="2" key="1">
    <citation type="journal article" date="2020" name="Stud. Mycol.">
        <title>101 Dothideomycetes genomes: a test case for predicting lifestyles and emergence of pathogens.</title>
        <authorList>
            <person name="Haridas S."/>
            <person name="Albert R."/>
            <person name="Binder M."/>
            <person name="Bloem J."/>
            <person name="Labutti K."/>
            <person name="Salamov A."/>
            <person name="Andreopoulos B."/>
            <person name="Baker S."/>
            <person name="Barry K."/>
            <person name="Bills G."/>
            <person name="Bluhm B."/>
            <person name="Cannon C."/>
            <person name="Castanera R."/>
            <person name="Culley D."/>
            <person name="Daum C."/>
            <person name="Ezra D."/>
            <person name="Gonzalez J."/>
            <person name="Henrissat B."/>
            <person name="Kuo A."/>
            <person name="Liang C."/>
            <person name="Lipzen A."/>
            <person name="Lutzoni F."/>
            <person name="Magnuson J."/>
            <person name="Mondo S."/>
            <person name="Nolan M."/>
            <person name="Ohm R."/>
            <person name="Pangilinan J."/>
            <person name="Park H.-J."/>
            <person name="Ramirez L."/>
            <person name="Alfaro M."/>
            <person name="Sun H."/>
            <person name="Tritt A."/>
            <person name="Yoshinaga Y."/>
            <person name="Zwiers L.-H."/>
            <person name="Turgeon B."/>
            <person name="Goodwin S."/>
            <person name="Spatafora J."/>
            <person name="Crous P."/>
            <person name="Grigoriev I."/>
        </authorList>
    </citation>
    <scope>NUCLEOTIDE SEQUENCE</scope>
    <source>
        <strain evidence="2">CBS 379.55</strain>
    </source>
</reference>
<dbReference type="RefSeq" id="XP_033649854.1">
    <property type="nucleotide sequence ID" value="XM_033799264.1"/>
</dbReference>
<evidence type="ECO:0008006" key="4">
    <source>
        <dbReference type="Google" id="ProtNLM"/>
    </source>
</evidence>
<gene>
    <name evidence="2" type="ORF">EI97DRAFT_437075</name>
</gene>
<feature type="signal peptide" evidence="1">
    <location>
        <begin position="1"/>
        <end position="28"/>
    </location>
</feature>
<name>A0A6A6J7E8_WESOR</name>
<accession>A0A6A6J7E8</accession>
<organism evidence="2 3">
    <name type="scientific">Westerdykella ornata</name>
    <dbReference type="NCBI Taxonomy" id="318751"/>
    <lineage>
        <taxon>Eukaryota</taxon>
        <taxon>Fungi</taxon>
        <taxon>Dikarya</taxon>
        <taxon>Ascomycota</taxon>
        <taxon>Pezizomycotina</taxon>
        <taxon>Dothideomycetes</taxon>
        <taxon>Pleosporomycetidae</taxon>
        <taxon>Pleosporales</taxon>
        <taxon>Sporormiaceae</taxon>
        <taxon>Westerdykella</taxon>
    </lineage>
</organism>
<evidence type="ECO:0000313" key="2">
    <source>
        <dbReference type="EMBL" id="KAF2272315.1"/>
    </source>
</evidence>
<keyword evidence="1" id="KW-0732">Signal</keyword>
<dbReference type="EMBL" id="ML986523">
    <property type="protein sequence ID" value="KAF2272315.1"/>
    <property type="molecule type" value="Genomic_DNA"/>
</dbReference>
<protein>
    <recommendedName>
        <fullName evidence="4">Secreted protein</fullName>
    </recommendedName>
</protein>
<evidence type="ECO:0000256" key="1">
    <source>
        <dbReference type="SAM" id="SignalP"/>
    </source>
</evidence>
<feature type="chain" id="PRO_5025499963" description="Secreted protein" evidence="1">
    <location>
        <begin position="29"/>
        <end position="97"/>
    </location>
</feature>
<dbReference type="AlphaFoldDB" id="A0A6A6J7E8"/>
<keyword evidence="3" id="KW-1185">Reference proteome</keyword>
<evidence type="ECO:0000313" key="3">
    <source>
        <dbReference type="Proteomes" id="UP000800097"/>
    </source>
</evidence>
<proteinExistence type="predicted"/>
<sequence>MISFVPAGSVQGALCGLLLACLHWIAPATYNGPGGAHGYYGPFLISRTMPHRSECKAGGCNLGGCTIRQSGMGNAASPQSRALRIAQVSLQGRNPYL</sequence>